<dbReference type="AlphaFoldDB" id="A0AAV2YZG3"/>
<reference evidence="2" key="1">
    <citation type="submission" date="2022-11" db="EMBL/GenBank/DDBJ databases">
        <authorList>
            <person name="Morgan W.R."/>
            <person name="Tartar A."/>
        </authorList>
    </citation>
    <scope>NUCLEOTIDE SEQUENCE</scope>
    <source>
        <strain evidence="2">ARSEF 373</strain>
    </source>
</reference>
<evidence type="ECO:0000313" key="3">
    <source>
        <dbReference type="Proteomes" id="UP001146120"/>
    </source>
</evidence>
<feature type="region of interest" description="Disordered" evidence="1">
    <location>
        <begin position="26"/>
        <end position="45"/>
    </location>
</feature>
<proteinExistence type="predicted"/>
<name>A0AAV2YZG3_9STRA</name>
<protein>
    <submittedName>
        <fullName evidence="2">Uncharacterized protein</fullName>
    </submittedName>
</protein>
<comment type="caution">
    <text evidence="2">The sequence shown here is derived from an EMBL/GenBank/DDBJ whole genome shotgun (WGS) entry which is preliminary data.</text>
</comment>
<accession>A0AAV2YZG3</accession>
<keyword evidence="3" id="KW-1185">Reference proteome</keyword>
<dbReference type="Proteomes" id="UP001146120">
    <property type="component" value="Unassembled WGS sequence"/>
</dbReference>
<organism evidence="2 3">
    <name type="scientific">Lagenidium giganteum</name>
    <dbReference type="NCBI Taxonomy" id="4803"/>
    <lineage>
        <taxon>Eukaryota</taxon>
        <taxon>Sar</taxon>
        <taxon>Stramenopiles</taxon>
        <taxon>Oomycota</taxon>
        <taxon>Peronosporomycetes</taxon>
        <taxon>Pythiales</taxon>
        <taxon>Pythiaceae</taxon>
    </lineage>
</organism>
<evidence type="ECO:0000256" key="1">
    <source>
        <dbReference type="SAM" id="MobiDB-lite"/>
    </source>
</evidence>
<evidence type="ECO:0000313" key="2">
    <source>
        <dbReference type="EMBL" id="DAZ98532.1"/>
    </source>
</evidence>
<feature type="compositionally biased region" description="Low complexity" evidence="1">
    <location>
        <begin position="30"/>
        <end position="45"/>
    </location>
</feature>
<dbReference type="EMBL" id="DAKRPA010000104">
    <property type="protein sequence ID" value="DAZ98532.1"/>
    <property type="molecule type" value="Genomic_DNA"/>
</dbReference>
<reference evidence="2" key="2">
    <citation type="journal article" date="2023" name="Microbiol Resour">
        <title>Decontamination and Annotation of the Draft Genome Sequence of the Oomycete Lagenidium giganteum ARSEF 373.</title>
        <authorList>
            <person name="Morgan W.R."/>
            <person name="Tartar A."/>
        </authorList>
    </citation>
    <scope>NUCLEOTIDE SEQUENCE</scope>
    <source>
        <strain evidence="2">ARSEF 373</strain>
    </source>
</reference>
<gene>
    <name evidence="2" type="ORF">N0F65_007031</name>
</gene>
<sequence length="714" mass="77369">MLVYCHYAALCRVPCPDAAVRAGHGSINGSAPSETSTSAPTAPTDAKQLAPAPAAVATTEASAPASGAAPVLWLSNHVNEDLLVAFSTDNMHLFARKIRNLSCSCATAAKGASKLLASGFHCPHLSDYDDFWQFATIPFGAMTHVFMTYRTTTTSRSSSAHASTGVAARTKDLLLQFRDEQLLWLEFEHNLARGLFLEALTTAAAAVPTASGQHALPLDVDYIDLNDHGELASTIDLSVFPPIPFLVSVVPSAPSVATSSSPMAMLQSLLLPAAGTDDEQDARFQFLRDALRNVMYDKIKLALQVSQETTGSSRDDPHCHWFLATAMETAQALDEPDLYAFTWLASGFINLQQHEQPVPGSTPPTKTKELAYSQVMHSLEICQENSLPYLTFLALQCASDVHLVREQSALAMQCLKEAVRVMPEDVDTALKMELHRKIHDLRDFIEQTTPVAAAATASLPPGRQASRSMSFLSPPKMTSMPATVPVASPTASDTLSASARLLAALTKERVTVKKSKSAFNLWAHSFGAHAPKSSADSVRGLASPRKYLLTKVSKHATHGTLNRGATVRMRSGSLLIDVLDRSGVKLTRLRVFFEGHQTFRWLQDHVTKRYRTYCSGAAASSIGDAERIEVERFYDPAEHQIMAWETKIGAFVEKDQQVLHARIAVVAAPSPKGGASPTKRTIAMLSSPSAMVTCSLCHTKIRVEDVESHSETCF</sequence>